<dbReference type="AlphaFoldDB" id="A0A6I4MB11"/>
<gene>
    <name evidence="2" type="ORF">F8568_021845</name>
</gene>
<dbReference type="PANTHER" id="PTHR30024">
    <property type="entry name" value="ALIPHATIC SULFONATES-BINDING PROTEIN-RELATED"/>
    <property type="match status" value="1"/>
</dbReference>
<dbReference type="PANTHER" id="PTHR30024:SF42">
    <property type="entry name" value="ALIPHATIC SULFONATES-BINDING PROTEIN-RELATED"/>
    <property type="match status" value="1"/>
</dbReference>
<name>A0A6I4MB11_9ACTN</name>
<dbReference type="SUPFAM" id="SSF53850">
    <property type="entry name" value="Periplasmic binding protein-like II"/>
    <property type="match status" value="1"/>
</dbReference>
<dbReference type="Pfam" id="PF09084">
    <property type="entry name" value="NMT1"/>
    <property type="match status" value="1"/>
</dbReference>
<dbReference type="RefSeq" id="WP_151595605.1">
    <property type="nucleotide sequence ID" value="NZ_WBMS02000016.1"/>
</dbReference>
<dbReference type="Proteomes" id="UP000462055">
    <property type="component" value="Unassembled WGS sequence"/>
</dbReference>
<dbReference type="InterPro" id="IPR015168">
    <property type="entry name" value="SsuA/THI5"/>
</dbReference>
<evidence type="ECO:0000313" key="2">
    <source>
        <dbReference type="EMBL" id="MWA02972.1"/>
    </source>
</evidence>
<evidence type="ECO:0000259" key="1">
    <source>
        <dbReference type="Pfam" id="PF09084"/>
    </source>
</evidence>
<keyword evidence="3" id="KW-1185">Reference proteome</keyword>
<feature type="domain" description="SsuA/THI5-like" evidence="1">
    <location>
        <begin position="11"/>
        <end position="238"/>
    </location>
</feature>
<protein>
    <submittedName>
        <fullName evidence="2">ABC transporter substrate-binding protein</fullName>
    </submittedName>
</protein>
<organism evidence="2 3">
    <name type="scientific">Actinomadura physcomitrii</name>
    <dbReference type="NCBI Taxonomy" id="2650748"/>
    <lineage>
        <taxon>Bacteria</taxon>
        <taxon>Bacillati</taxon>
        <taxon>Actinomycetota</taxon>
        <taxon>Actinomycetes</taxon>
        <taxon>Streptosporangiales</taxon>
        <taxon>Thermomonosporaceae</taxon>
        <taxon>Actinomadura</taxon>
    </lineage>
</organism>
<accession>A0A6I4MB11</accession>
<dbReference type="EMBL" id="WBMS02000016">
    <property type="protein sequence ID" value="MWA02972.1"/>
    <property type="molecule type" value="Genomic_DNA"/>
</dbReference>
<dbReference type="Gene3D" id="3.40.190.10">
    <property type="entry name" value="Periplasmic binding protein-like II"/>
    <property type="match status" value="2"/>
</dbReference>
<sequence>MRIAVPDLISPSYFPAIAAVDLGLARDEGLEVELDLLYPVTEAAEALRAGKIDFLAGAAHAPMHAFPGWRGVRLAAALSQRTYWFLVMRADLGIARGDLGALGRVRIGAAPGPDLGLHRLLAAAGIDTARHGIEVGPVPATEGTGTSFGLAAARALGDGLIDGFWANGMGAELAVREGTGAIVLDARRGDGPAGADAYTFPALAVTEETIEHRPDDVAAMVRAIVRAQDVLRADPGRATEVGERLFPPREASLITELVRRDAPFYDARIDEPTVGALLDFGRDCGILNDPVTYDAVVATRFADLWNQAEGGT</sequence>
<proteinExistence type="predicted"/>
<reference evidence="2" key="1">
    <citation type="submission" date="2019-12" db="EMBL/GenBank/DDBJ databases">
        <title>Actinomadura physcomitrii sp. nov., a novel actinomycete isolated from moss [Physcomitrium sphaericum (Ludw) Fuernr].</title>
        <authorList>
            <person name="Zhuang X."/>
        </authorList>
    </citation>
    <scope>NUCLEOTIDE SEQUENCE [LARGE SCALE GENOMIC DNA]</scope>
    <source>
        <strain evidence="2">LD22</strain>
    </source>
</reference>
<comment type="caution">
    <text evidence="2">The sequence shown here is derived from an EMBL/GenBank/DDBJ whole genome shotgun (WGS) entry which is preliminary data.</text>
</comment>
<evidence type="ECO:0000313" key="3">
    <source>
        <dbReference type="Proteomes" id="UP000462055"/>
    </source>
</evidence>